<dbReference type="RefSeq" id="WP_002988488.1">
    <property type="nucleotide sequence ID" value="NZ_JANUEE010000008.1"/>
</dbReference>
<dbReference type="OrthoDB" id="1080927at2"/>
<name>A0A9Q6Z5K7_MYROD</name>
<gene>
    <name evidence="2" type="ORF">I6I88_17245</name>
</gene>
<dbReference type="InterPro" id="IPR012156">
    <property type="entry name" value="Cold_shock_CspA"/>
</dbReference>
<dbReference type="Proteomes" id="UP000596202">
    <property type="component" value="Chromosome"/>
</dbReference>
<proteinExistence type="predicted"/>
<dbReference type="PIRSF" id="PIRSF002599">
    <property type="entry name" value="Cold_shock_A"/>
    <property type="match status" value="1"/>
</dbReference>
<dbReference type="GO" id="GO:0003676">
    <property type="term" value="F:nucleic acid binding"/>
    <property type="evidence" value="ECO:0007669"/>
    <property type="project" value="InterPro"/>
</dbReference>
<dbReference type="AlphaFoldDB" id="A0A9Q6Z5K7"/>
<feature type="transmembrane region" description="Helical" evidence="1">
    <location>
        <begin position="66"/>
        <end position="85"/>
    </location>
</feature>
<dbReference type="Pfam" id="PF06961">
    <property type="entry name" value="DUF1294"/>
    <property type="match status" value="1"/>
</dbReference>
<feature type="transmembrane region" description="Helical" evidence="1">
    <location>
        <begin position="38"/>
        <end position="54"/>
    </location>
</feature>
<accession>A0A9Q6Z5K7</accession>
<protein>
    <submittedName>
        <fullName evidence="2">DUF1294 domain-containing protein</fullName>
    </submittedName>
</protein>
<dbReference type="InterPro" id="IPR010718">
    <property type="entry name" value="DUF1294"/>
</dbReference>
<evidence type="ECO:0000313" key="3">
    <source>
        <dbReference type="Proteomes" id="UP000596202"/>
    </source>
</evidence>
<keyword evidence="1" id="KW-0472">Membrane</keyword>
<evidence type="ECO:0000256" key="1">
    <source>
        <dbReference type="SAM" id="Phobius"/>
    </source>
</evidence>
<organism evidence="2 3">
    <name type="scientific">Myroides odoratus</name>
    <name type="common">Flavobacterium odoratum</name>
    <dbReference type="NCBI Taxonomy" id="256"/>
    <lineage>
        <taxon>Bacteria</taxon>
        <taxon>Pseudomonadati</taxon>
        <taxon>Bacteroidota</taxon>
        <taxon>Flavobacteriia</taxon>
        <taxon>Flavobacteriales</taxon>
        <taxon>Flavobacteriaceae</taxon>
        <taxon>Myroides</taxon>
    </lineage>
</organism>
<keyword evidence="1" id="KW-1133">Transmembrane helix</keyword>
<dbReference type="EMBL" id="CP068108">
    <property type="protein sequence ID" value="QQT99886.1"/>
    <property type="molecule type" value="Genomic_DNA"/>
</dbReference>
<keyword evidence="1" id="KW-0812">Transmembrane</keyword>
<evidence type="ECO:0000313" key="2">
    <source>
        <dbReference type="EMBL" id="QQT99886.1"/>
    </source>
</evidence>
<sequence length="87" mass="10481">MKFLFFYIFAINYITYSMFKIDKERAQKQKNRISEKNLLTLCFLGGSVGGWLAMRHLRHKNAKQSFKLKFYAVFIIQVVLFFALFRR</sequence>
<reference evidence="2 3" key="1">
    <citation type="submission" date="2021-01" db="EMBL/GenBank/DDBJ databases">
        <title>FDA dAtabase for Regulatory Grade micrObial Sequences (FDA-ARGOS): Supporting development and validation of Infectious Disease Dx tests.</title>
        <authorList>
            <person name="Sproer C."/>
            <person name="Gronow S."/>
            <person name="Severitt S."/>
            <person name="Schroder I."/>
            <person name="Tallon L."/>
            <person name="Sadzewicz L."/>
            <person name="Zhao X."/>
            <person name="Boylan J."/>
            <person name="Ott S."/>
            <person name="Bowen H."/>
            <person name="Vavikolanu K."/>
            <person name="Mehta A."/>
            <person name="Aluvathingal J."/>
            <person name="Nadendla S."/>
            <person name="Lowell S."/>
            <person name="Myers T."/>
            <person name="Yan Y."/>
            <person name="Sichtig H."/>
        </authorList>
    </citation>
    <scope>NUCLEOTIDE SEQUENCE [LARGE SCALE GENOMIC DNA]</scope>
    <source>
        <strain evidence="2 3">FDAARGOS_1131</strain>
    </source>
</reference>